<comment type="caution">
    <text evidence="13">The sequence shown here is derived from an EMBL/GenBank/DDBJ whole genome shotgun (WGS) entry which is preliminary data.</text>
</comment>
<dbReference type="FunFam" id="1.10.220.150:FF:000001">
    <property type="entry name" value="Arf-GAP with GTPase, ANK repeat and PH domain-containing protein 1"/>
    <property type="match status" value="1"/>
</dbReference>
<feature type="compositionally biased region" description="Polar residues" evidence="10">
    <location>
        <begin position="545"/>
        <end position="567"/>
    </location>
</feature>
<dbReference type="InterPro" id="IPR036770">
    <property type="entry name" value="Ankyrin_rpt-contain_sf"/>
</dbReference>
<comment type="similarity">
    <text evidence="1">Belongs to the centaurin gamma-like family.</text>
</comment>
<dbReference type="InterPro" id="IPR051282">
    <property type="entry name" value="Arf-GAP_GTPase_ANK_PH"/>
</dbReference>
<evidence type="ECO:0000313" key="13">
    <source>
        <dbReference type="EMBL" id="KAK1151046.1"/>
    </source>
</evidence>
<dbReference type="GO" id="GO:0043524">
    <property type="term" value="P:negative regulation of neuron apoptotic process"/>
    <property type="evidence" value="ECO:0007669"/>
    <property type="project" value="TreeGrafter"/>
</dbReference>
<dbReference type="FunFam" id="3.40.50.300:FF:000545">
    <property type="entry name" value="arf-GAP with GTPase, ANK repeat and PH domain-containing protein 2"/>
    <property type="match status" value="1"/>
</dbReference>
<dbReference type="SMART" id="SM00248">
    <property type="entry name" value="ANK"/>
    <property type="match status" value="2"/>
</dbReference>
<dbReference type="InterPro" id="IPR038508">
    <property type="entry name" value="ArfGAP_dom_sf"/>
</dbReference>
<protein>
    <submittedName>
        <fullName evidence="13">Arf-GAP with GTPase, ANK repeat and PH domain-containing protein 1 isoform X1</fullName>
    </submittedName>
</protein>
<proteinExistence type="inferred from homology"/>
<feature type="compositionally biased region" description="Basic and acidic residues" evidence="10">
    <location>
        <begin position="268"/>
        <end position="296"/>
    </location>
</feature>
<dbReference type="PROSITE" id="PS50088">
    <property type="entry name" value="ANK_REPEAT"/>
    <property type="match status" value="1"/>
</dbReference>
<dbReference type="PROSITE" id="PS51419">
    <property type="entry name" value="RAB"/>
    <property type="match status" value="1"/>
</dbReference>
<dbReference type="PANTHER" id="PTHR45819:SF3">
    <property type="entry name" value="ARF-GAP WITH GTPASE, ANK REPEAT AND PH DOMAIN-CONTAINING PROTEIN 2"/>
    <property type="match status" value="1"/>
</dbReference>
<dbReference type="SUPFAM" id="SSF48403">
    <property type="entry name" value="Ankyrin repeat"/>
    <property type="match status" value="1"/>
</dbReference>
<feature type="region of interest" description="Disordered" evidence="10">
    <location>
        <begin position="526"/>
        <end position="620"/>
    </location>
</feature>
<dbReference type="InterPro" id="IPR002110">
    <property type="entry name" value="Ankyrin_rpt"/>
</dbReference>
<feature type="repeat" description="ANK" evidence="8">
    <location>
        <begin position="1047"/>
        <end position="1079"/>
    </location>
</feature>
<dbReference type="SMART" id="SM00173">
    <property type="entry name" value="RAS"/>
    <property type="match status" value="1"/>
</dbReference>
<feature type="compositionally biased region" description="Basic and acidic residues" evidence="10">
    <location>
        <begin position="106"/>
        <end position="116"/>
    </location>
</feature>
<keyword evidence="14" id="KW-1185">Reference proteome</keyword>
<dbReference type="PROSITE" id="PS50003">
    <property type="entry name" value="PH_DOMAIN"/>
    <property type="match status" value="1"/>
</dbReference>
<dbReference type="Proteomes" id="UP001230051">
    <property type="component" value="Unassembled WGS sequence"/>
</dbReference>
<feature type="compositionally biased region" description="Basic and acidic residues" evidence="10">
    <location>
        <begin position="147"/>
        <end position="164"/>
    </location>
</feature>
<dbReference type="SMART" id="SM00105">
    <property type="entry name" value="ArfGap"/>
    <property type="match status" value="1"/>
</dbReference>
<dbReference type="GO" id="GO:0008270">
    <property type="term" value="F:zinc ion binding"/>
    <property type="evidence" value="ECO:0007669"/>
    <property type="project" value="UniProtKB-KW"/>
</dbReference>
<dbReference type="FunFam" id="2.30.29.30:FF:000459">
    <property type="entry name" value="Arf-GAP with GTPase, ANK repeat and PH domain-containing protein 2"/>
    <property type="match status" value="1"/>
</dbReference>
<dbReference type="PROSITE" id="PS50115">
    <property type="entry name" value="ARFGAP"/>
    <property type="match status" value="1"/>
</dbReference>
<dbReference type="SUPFAM" id="SSF50729">
    <property type="entry name" value="PH domain-like"/>
    <property type="match status" value="1"/>
</dbReference>
<dbReference type="Gene3D" id="1.25.40.20">
    <property type="entry name" value="Ankyrin repeat-containing domain"/>
    <property type="match status" value="1"/>
</dbReference>
<keyword evidence="4" id="KW-0547">Nucleotide-binding</keyword>
<dbReference type="PRINTS" id="PR00405">
    <property type="entry name" value="REVINTRACTNG"/>
</dbReference>
<evidence type="ECO:0000256" key="10">
    <source>
        <dbReference type="SAM" id="MobiDB-lite"/>
    </source>
</evidence>
<evidence type="ECO:0000259" key="12">
    <source>
        <dbReference type="PROSITE" id="PS50115"/>
    </source>
</evidence>
<feature type="compositionally biased region" description="Basic and acidic residues" evidence="10">
    <location>
        <begin position="64"/>
        <end position="77"/>
    </location>
</feature>
<feature type="region of interest" description="Disordered" evidence="10">
    <location>
        <begin position="730"/>
        <end position="794"/>
    </location>
</feature>
<dbReference type="Pfam" id="PF12796">
    <property type="entry name" value="Ank_2"/>
    <property type="match status" value="1"/>
</dbReference>
<feature type="compositionally biased region" description="Polar residues" evidence="10">
    <location>
        <begin position="240"/>
        <end position="256"/>
    </location>
</feature>
<keyword evidence="5 9" id="KW-0863">Zinc-finger</keyword>
<dbReference type="SMART" id="SM00175">
    <property type="entry name" value="RAB"/>
    <property type="match status" value="1"/>
</dbReference>
<organism evidence="13 14">
    <name type="scientific">Acipenser oxyrinchus oxyrinchus</name>
    <dbReference type="NCBI Taxonomy" id="40147"/>
    <lineage>
        <taxon>Eukaryota</taxon>
        <taxon>Metazoa</taxon>
        <taxon>Chordata</taxon>
        <taxon>Craniata</taxon>
        <taxon>Vertebrata</taxon>
        <taxon>Euteleostomi</taxon>
        <taxon>Actinopterygii</taxon>
        <taxon>Chondrostei</taxon>
        <taxon>Acipenseriformes</taxon>
        <taxon>Acipenseridae</taxon>
        <taxon>Acipenser</taxon>
    </lineage>
</organism>
<dbReference type="PANTHER" id="PTHR45819">
    <property type="entry name" value="CENTAURIN-GAMMA-1A"/>
    <property type="match status" value="1"/>
</dbReference>
<keyword evidence="7 8" id="KW-0040">ANK repeat</keyword>
<feature type="compositionally biased region" description="Polar residues" evidence="10">
    <location>
        <begin position="1116"/>
        <end position="1137"/>
    </location>
</feature>
<dbReference type="CDD" id="cd01250">
    <property type="entry name" value="PH_AGAP"/>
    <property type="match status" value="1"/>
</dbReference>
<dbReference type="Pfam" id="PF00071">
    <property type="entry name" value="Ras"/>
    <property type="match status" value="1"/>
</dbReference>
<dbReference type="InterPro" id="IPR001164">
    <property type="entry name" value="ArfGAP_dom"/>
</dbReference>
<evidence type="ECO:0000256" key="2">
    <source>
        <dbReference type="ARBA" id="ARBA00022468"/>
    </source>
</evidence>
<feature type="compositionally biased region" description="Polar residues" evidence="10">
    <location>
        <begin position="746"/>
        <end position="766"/>
    </location>
</feature>
<keyword evidence="3" id="KW-0479">Metal-binding</keyword>
<dbReference type="InterPro" id="IPR037278">
    <property type="entry name" value="ARFGAP/RecO"/>
</dbReference>
<dbReference type="GO" id="GO:0005525">
    <property type="term" value="F:GTP binding"/>
    <property type="evidence" value="ECO:0007669"/>
    <property type="project" value="InterPro"/>
</dbReference>
<dbReference type="FunFam" id="1.25.40.20:FF:000298">
    <property type="entry name" value="ArfGAP with GTPase domain, ankyrin repeat and PH domain 2"/>
    <property type="match status" value="1"/>
</dbReference>
<gene>
    <name evidence="13" type="primary">AGAP2</name>
    <name evidence="13" type="ORF">AOXY_G33055</name>
</gene>
<feature type="compositionally biased region" description="Basic residues" evidence="10">
    <location>
        <begin position="785"/>
        <end position="794"/>
    </location>
</feature>
<dbReference type="Gene3D" id="1.10.220.150">
    <property type="entry name" value="Arf GTPase activating protein"/>
    <property type="match status" value="1"/>
</dbReference>
<evidence type="ECO:0000256" key="3">
    <source>
        <dbReference type="ARBA" id="ARBA00022723"/>
    </source>
</evidence>
<feature type="compositionally biased region" description="Basic and acidic residues" evidence="10">
    <location>
        <begin position="203"/>
        <end position="212"/>
    </location>
</feature>
<dbReference type="SUPFAM" id="SSF57863">
    <property type="entry name" value="ArfGap/RecO-like zinc finger"/>
    <property type="match status" value="1"/>
</dbReference>
<evidence type="ECO:0000256" key="6">
    <source>
        <dbReference type="ARBA" id="ARBA00022833"/>
    </source>
</evidence>
<evidence type="ECO:0000256" key="9">
    <source>
        <dbReference type="PROSITE-ProRule" id="PRU00288"/>
    </source>
</evidence>
<evidence type="ECO:0000259" key="11">
    <source>
        <dbReference type="PROSITE" id="PS50003"/>
    </source>
</evidence>
<dbReference type="GO" id="GO:0005634">
    <property type="term" value="C:nucleus"/>
    <property type="evidence" value="ECO:0007669"/>
    <property type="project" value="TreeGrafter"/>
</dbReference>
<keyword evidence="2" id="KW-0343">GTPase activation</keyword>
<evidence type="ECO:0000256" key="7">
    <source>
        <dbReference type="ARBA" id="ARBA00023043"/>
    </source>
</evidence>
<evidence type="ECO:0000256" key="8">
    <source>
        <dbReference type="PROSITE-ProRule" id="PRU00023"/>
    </source>
</evidence>
<dbReference type="CDD" id="cd04103">
    <property type="entry name" value="Centaurin_gamma"/>
    <property type="match status" value="1"/>
</dbReference>
<keyword evidence="6" id="KW-0862">Zinc</keyword>
<feature type="compositionally biased region" description="Basic and acidic residues" evidence="10">
    <location>
        <begin position="602"/>
        <end position="615"/>
    </location>
</feature>
<evidence type="ECO:0000256" key="4">
    <source>
        <dbReference type="ARBA" id="ARBA00022741"/>
    </source>
</evidence>
<dbReference type="EMBL" id="JAGXEW010000054">
    <property type="protein sequence ID" value="KAK1151046.1"/>
    <property type="molecule type" value="Genomic_DNA"/>
</dbReference>
<dbReference type="InterPro" id="IPR027417">
    <property type="entry name" value="P-loop_NTPase"/>
</dbReference>
<dbReference type="GO" id="GO:0005096">
    <property type="term" value="F:GTPase activator activity"/>
    <property type="evidence" value="ECO:0007669"/>
    <property type="project" value="UniProtKB-KW"/>
</dbReference>
<feature type="region of interest" description="Disordered" evidence="10">
    <location>
        <begin position="35"/>
        <end position="296"/>
    </location>
</feature>
<feature type="compositionally biased region" description="Low complexity" evidence="10">
    <location>
        <begin position="527"/>
        <end position="543"/>
    </location>
</feature>
<feature type="domain" description="Arf-GAP" evidence="12">
    <location>
        <begin position="886"/>
        <end position="1006"/>
    </location>
</feature>
<dbReference type="Gene3D" id="3.40.50.300">
    <property type="entry name" value="P-loop containing nucleotide triphosphate hydrolases"/>
    <property type="match status" value="1"/>
</dbReference>
<feature type="region of interest" description="Disordered" evidence="10">
    <location>
        <begin position="1112"/>
        <end position="1137"/>
    </location>
</feature>
<dbReference type="GO" id="GO:0003924">
    <property type="term" value="F:GTPase activity"/>
    <property type="evidence" value="ECO:0007669"/>
    <property type="project" value="InterPro"/>
</dbReference>
<dbReference type="Gene3D" id="2.30.29.30">
    <property type="entry name" value="Pleckstrin-homology domain (PH domain)/Phosphotyrosine-binding domain (PTB)"/>
    <property type="match status" value="2"/>
</dbReference>
<feature type="domain" description="PH" evidence="11">
    <location>
        <begin position="624"/>
        <end position="865"/>
    </location>
</feature>
<sequence>MVCQLQREPMSRPATLQRRTTYLISLTLVKLEAVGGEGDGAADDEDALERASLLEGGIEGSAQQEDKQNPERGRRVPGEGVSLTASDGPPLSPFDPRFEPSGTRTGFKDVEKKKEEEGDVLPEELSGGWTRPSVKQTEGQLPVETSKASRELKPWKSVDIEASRTAKCQIPVRIGQRPGLLLKSHSTSRKDPKGGLSTVAAKSLDRKEKGDKAGGGSSRLSWPENEAKPKAKGSGPARGSPTTEGQVKTGAPSTVSLIPKPPRKGKSRTLDNSDLHCLSEDLKRRKEGEKSRTSTRDRKMLKFISGIFTKSSPAASVSSPPYGTIPRDSSNEDRSLGVAFSNTQEWSLSRNISELRLGVVGSVRSGKSALVHRFVAGSYLALESPEGGRFKKEVQVEGQSNLLLIREEGGPPDSQFSNWVDAVVFVFSLENEDSFQEVLKYYTLLANYRNTSDIAVMLVGTQDKISTSNPRVIDDARARQLCNDLKRCTYYETCATYGLNVDRVFNEAAQKIVSLKKQSVLMTSCKSLPNSPSNSGSSTPVSGQIPGQASNGGHASDYSSSLPSTPNVPHRELRGEAGPGSSTPGSLHRGPRRRTSLFTNRRGSDSEKRSLDSKGDNIGSGRAIPIKQSVLLKRSGNSLNKEWKKKYVTLSNNGVLSYHPSMNDYMQNSHGKEIDLLRTTVKVPGKRPPRAVSSCGSSAGINGLVKDMGGVGVAESASAPSCPSGLLPVDEQAVSSASKSERSLQRCPSSLSNKGQSIDSNLSIESMASPPSGKDPPPPSPMIDRKKHRRKKSMNLKGDMTVGQAEAKRKMWKLKSFGSLRNIYKTEEENFEFMIVSSTGQTWHFEASSLEDRDSWVHAIESQILASLQSCESSKNKARMDSQSEAVALQAIRNTKGNAFCVDCGASNPTWASLNLGALICIECSGIHRNLGTHLSRVRSLDLDDWPLELTLVLNSIGNEMANSIWERNTQGRSKPSPDATREEREAWIRAKYEQRLFVAELPDSELGVGVRLLNTVLQRDLTSLLLLLAHSRKEEINALPPPGDKDRRSALHLACEIPDVVMTQLLVWYGSDVKARDAQGQTALAYARRSGSQECVDILLQHGCPNEGLAALPTPSLSRKSSTTSIGRTNSRRGVS</sequence>
<name>A0AAD8CHY6_ACIOX</name>
<dbReference type="CDD" id="cd08836">
    <property type="entry name" value="ArfGap_AGAP"/>
    <property type="match status" value="1"/>
</dbReference>
<evidence type="ECO:0000313" key="14">
    <source>
        <dbReference type="Proteomes" id="UP001230051"/>
    </source>
</evidence>
<dbReference type="AlphaFoldDB" id="A0AAD8CHY6"/>
<accession>A0AAD8CHY6</accession>
<evidence type="ECO:0000256" key="1">
    <source>
        <dbReference type="ARBA" id="ARBA00005430"/>
    </source>
</evidence>
<dbReference type="SUPFAM" id="SSF52540">
    <property type="entry name" value="P-loop containing nucleoside triphosphate hydrolases"/>
    <property type="match status" value="1"/>
</dbReference>
<dbReference type="SMART" id="SM00174">
    <property type="entry name" value="RHO"/>
    <property type="match status" value="1"/>
</dbReference>
<dbReference type="PROSITE" id="PS51421">
    <property type="entry name" value="RAS"/>
    <property type="match status" value="1"/>
</dbReference>
<dbReference type="InterPro" id="IPR001849">
    <property type="entry name" value="PH_domain"/>
</dbReference>
<dbReference type="Pfam" id="PF01412">
    <property type="entry name" value="ArfGap"/>
    <property type="match status" value="1"/>
</dbReference>
<dbReference type="SMART" id="SM00233">
    <property type="entry name" value="PH"/>
    <property type="match status" value="1"/>
</dbReference>
<dbReference type="InterPro" id="IPR011993">
    <property type="entry name" value="PH-like_dom_sf"/>
</dbReference>
<reference evidence="13" key="1">
    <citation type="submission" date="2022-02" db="EMBL/GenBank/DDBJ databases">
        <title>Atlantic sturgeon de novo genome assembly.</title>
        <authorList>
            <person name="Stock M."/>
            <person name="Klopp C."/>
            <person name="Guiguen Y."/>
            <person name="Cabau C."/>
            <person name="Parinello H."/>
            <person name="Santidrian Yebra-Pimentel E."/>
            <person name="Kuhl H."/>
            <person name="Dirks R.P."/>
            <person name="Guessner J."/>
            <person name="Wuertz S."/>
            <person name="Du K."/>
            <person name="Schartl M."/>
        </authorList>
    </citation>
    <scope>NUCLEOTIDE SEQUENCE</scope>
    <source>
        <strain evidence="13">STURGEONOMICS-FGT-2020</strain>
        <tissue evidence="13">Whole blood</tissue>
    </source>
</reference>
<dbReference type="InterPro" id="IPR001806">
    <property type="entry name" value="Small_GTPase"/>
</dbReference>
<evidence type="ECO:0000256" key="5">
    <source>
        <dbReference type="ARBA" id="ARBA00022771"/>
    </source>
</evidence>